<evidence type="ECO:0000256" key="5">
    <source>
        <dbReference type="ARBA" id="ARBA00022840"/>
    </source>
</evidence>
<evidence type="ECO:0000256" key="1">
    <source>
        <dbReference type="ARBA" id="ARBA00004496"/>
    </source>
</evidence>
<proteinExistence type="inferred from homology"/>
<dbReference type="GO" id="GO:0005886">
    <property type="term" value="C:plasma membrane"/>
    <property type="evidence" value="ECO:0007669"/>
    <property type="project" value="TreeGrafter"/>
</dbReference>
<dbReference type="Gene3D" id="3.30.450.90">
    <property type="match status" value="1"/>
</dbReference>
<dbReference type="GO" id="GO:0005524">
    <property type="term" value="F:ATP binding"/>
    <property type="evidence" value="ECO:0007669"/>
    <property type="project" value="UniProtKB-KW"/>
</dbReference>
<keyword evidence="3" id="KW-0963">Cytoplasm</keyword>
<dbReference type="InterPro" id="IPR001482">
    <property type="entry name" value="T2SS/T4SS_dom"/>
</dbReference>
<feature type="domain" description="Bacterial type II secretion system protein E" evidence="6">
    <location>
        <begin position="394"/>
        <end position="408"/>
    </location>
</feature>
<dbReference type="GO" id="GO:0009297">
    <property type="term" value="P:pilus assembly"/>
    <property type="evidence" value="ECO:0007669"/>
    <property type="project" value="InterPro"/>
</dbReference>
<dbReference type="Proteomes" id="UP000294829">
    <property type="component" value="Unassembled WGS sequence"/>
</dbReference>
<comment type="subcellular location">
    <subcellularLocation>
        <location evidence="1">Cytoplasm</location>
    </subcellularLocation>
</comment>
<keyword evidence="5" id="KW-0067">ATP-binding</keyword>
<comment type="similarity">
    <text evidence="2">Belongs to the GSP E family.</text>
</comment>
<dbReference type="CDD" id="cd01129">
    <property type="entry name" value="PulE-GspE-like"/>
    <property type="match status" value="1"/>
</dbReference>
<dbReference type="InterPro" id="IPR027417">
    <property type="entry name" value="P-loop_NTPase"/>
</dbReference>
<sequence>MAEVLTNQAPANPISGLARALLQANRLTMAQLDPAIKKSQIEKTPLIDSLIQTGCIKPRDLAVFCSETFGYSMMDIDAFSPGSFPDKVVDAKLMHAQRIIALAKRGNKVSIAISDPTNIQALEQVKFQTELIVEPIIVQHDLLVKLLEKLAKSSEQNLNELIGDEMDIDFGEADTGQSAAAEAASNEVDDAPVVRFLNKILLDSINMGASDLHFEPFEKFYRIRFRVDGELREIAQPPSAIKEKLVSRIKVLSRLDISEKRVPQDGRMKLMMSQTRAIDFRVSTLPTLFGEKVVMRILDGSQAQMGIDALGYDPDQKEILLNAIQRPYGMVLVTGPTGSGKTVSLYTCLNVINKPGINISTAEDPAEINLPGVNQVNINDRAGLTFPVALKSFLRQDPDVIMVGEIRDLETADIAIKAAQTGHMVFSTLHTNDAPSTLTRLMNMGVAPFNIASSVILITAQRLTRRLCTCKKPVDIADQVLIEAGFEESMLDGTWRPYGPVGCERCSGSGYKGRVGIYQLMPISEEIERIILAHGSALEIEKQAKNEGVKTLRESGLMKVKQGLTSLEEVLGCTNA</sequence>
<protein>
    <submittedName>
        <fullName evidence="7">Type IV-A pilus assembly ATPase PilB</fullName>
    </submittedName>
</protein>
<dbReference type="PROSITE" id="PS00662">
    <property type="entry name" value="T2SP_E"/>
    <property type="match status" value="1"/>
</dbReference>
<dbReference type="GO" id="GO:0005737">
    <property type="term" value="C:cytoplasm"/>
    <property type="evidence" value="ECO:0007669"/>
    <property type="project" value="UniProtKB-SubCell"/>
</dbReference>
<dbReference type="PANTHER" id="PTHR30258:SF1">
    <property type="entry name" value="PROTEIN TRANSPORT PROTEIN HOFB HOMOLOG"/>
    <property type="match status" value="1"/>
</dbReference>
<dbReference type="Gene3D" id="3.40.50.300">
    <property type="entry name" value="P-loop containing nucleotide triphosphate hydrolases"/>
    <property type="match status" value="1"/>
</dbReference>
<evidence type="ECO:0000256" key="3">
    <source>
        <dbReference type="ARBA" id="ARBA00022490"/>
    </source>
</evidence>
<dbReference type="FunFam" id="3.40.50.300:FF:000398">
    <property type="entry name" value="Type IV pilus assembly ATPase PilB"/>
    <property type="match status" value="1"/>
</dbReference>
<dbReference type="InterPro" id="IPR013374">
    <property type="entry name" value="ATPase_typ4_pilus-assembl_PilB"/>
</dbReference>
<dbReference type="SUPFAM" id="SSF52540">
    <property type="entry name" value="P-loop containing nucleoside triphosphate hydrolases"/>
    <property type="match status" value="1"/>
</dbReference>
<dbReference type="PANTHER" id="PTHR30258">
    <property type="entry name" value="TYPE II SECRETION SYSTEM PROTEIN GSPE-RELATED"/>
    <property type="match status" value="1"/>
</dbReference>
<dbReference type="Pfam" id="PF00437">
    <property type="entry name" value="T2SSE"/>
    <property type="match status" value="1"/>
</dbReference>
<evidence type="ECO:0000313" key="8">
    <source>
        <dbReference type="Proteomes" id="UP000294829"/>
    </source>
</evidence>
<dbReference type="FunFam" id="3.30.450.90:FF:000001">
    <property type="entry name" value="Type II secretion system ATPase GspE"/>
    <property type="match status" value="1"/>
</dbReference>
<dbReference type="EMBL" id="SMYL01000007">
    <property type="protein sequence ID" value="TDK64518.1"/>
    <property type="molecule type" value="Genomic_DNA"/>
</dbReference>
<dbReference type="InterPro" id="IPR007831">
    <property type="entry name" value="T2SS_GspE_N"/>
</dbReference>
<organism evidence="7 8">
    <name type="scientific">Sapientia aquatica</name>
    <dbReference type="NCBI Taxonomy" id="1549640"/>
    <lineage>
        <taxon>Bacteria</taxon>
        <taxon>Pseudomonadati</taxon>
        <taxon>Pseudomonadota</taxon>
        <taxon>Betaproteobacteria</taxon>
        <taxon>Burkholderiales</taxon>
        <taxon>Oxalobacteraceae</taxon>
        <taxon>Sapientia</taxon>
    </lineage>
</organism>
<dbReference type="Pfam" id="PF05157">
    <property type="entry name" value="MshEN"/>
    <property type="match status" value="1"/>
</dbReference>
<accession>A0A4R5VYU2</accession>
<dbReference type="GO" id="GO:0016887">
    <property type="term" value="F:ATP hydrolysis activity"/>
    <property type="evidence" value="ECO:0007669"/>
    <property type="project" value="InterPro"/>
</dbReference>
<dbReference type="SUPFAM" id="SSF160246">
    <property type="entry name" value="EspE N-terminal domain-like"/>
    <property type="match status" value="1"/>
</dbReference>
<evidence type="ECO:0000313" key="7">
    <source>
        <dbReference type="EMBL" id="TDK64518.1"/>
    </source>
</evidence>
<name>A0A4R5VYU2_9BURK</name>
<reference evidence="7 8" key="1">
    <citation type="submission" date="2019-03" db="EMBL/GenBank/DDBJ databases">
        <title>Sapientia aquatica gen. nov., sp. nov., isolated from a crater lake.</title>
        <authorList>
            <person name="Felfoldi T."/>
            <person name="Szabo A."/>
            <person name="Toth E."/>
            <person name="Schumann P."/>
            <person name="Keki Z."/>
            <person name="Marialigeti K."/>
            <person name="Mathe I."/>
        </authorList>
    </citation>
    <scope>NUCLEOTIDE SEQUENCE [LARGE SCALE GENOMIC DNA]</scope>
    <source>
        <strain evidence="7 8">SA-152</strain>
    </source>
</reference>
<evidence type="ECO:0000256" key="2">
    <source>
        <dbReference type="ARBA" id="ARBA00006611"/>
    </source>
</evidence>
<keyword evidence="4" id="KW-0547">Nucleotide-binding</keyword>
<dbReference type="AlphaFoldDB" id="A0A4R5VYU2"/>
<gene>
    <name evidence="7" type="primary">pilB</name>
    <name evidence="7" type="ORF">E2I14_13825</name>
</gene>
<evidence type="ECO:0000256" key="4">
    <source>
        <dbReference type="ARBA" id="ARBA00022741"/>
    </source>
</evidence>
<comment type="caution">
    <text evidence="7">The sequence shown here is derived from an EMBL/GenBank/DDBJ whole genome shotgun (WGS) entry which is preliminary data.</text>
</comment>
<dbReference type="OrthoDB" id="5790493at2"/>
<dbReference type="InterPro" id="IPR037257">
    <property type="entry name" value="T2SS_E_N_sf"/>
</dbReference>
<dbReference type="Gene3D" id="3.30.300.160">
    <property type="entry name" value="Type II secretion system, protein E, N-terminal domain"/>
    <property type="match status" value="1"/>
</dbReference>
<evidence type="ECO:0000259" key="6">
    <source>
        <dbReference type="PROSITE" id="PS00662"/>
    </source>
</evidence>
<keyword evidence="8" id="KW-1185">Reference proteome</keyword>
<dbReference type="RefSeq" id="WP_133329523.1">
    <property type="nucleotide sequence ID" value="NZ_SMYL01000007.1"/>
</dbReference>
<dbReference type="NCBIfam" id="TIGR02538">
    <property type="entry name" value="type_IV_pilB"/>
    <property type="match status" value="1"/>
</dbReference>